<dbReference type="GO" id="GO:0009055">
    <property type="term" value="F:electron transfer activity"/>
    <property type="evidence" value="ECO:0007669"/>
    <property type="project" value="InterPro"/>
</dbReference>
<feature type="signal peptide" evidence="1">
    <location>
        <begin position="1"/>
        <end position="25"/>
    </location>
</feature>
<dbReference type="AlphaFoldDB" id="A0A848G0S7"/>
<gene>
    <name evidence="2" type="ORF">HHL15_02995</name>
</gene>
<dbReference type="InterPro" id="IPR010980">
    <property type="entry name" value="Cyt_c/b562"/>
</dbReference>
<comment type="caution">
    <text evidence="2">The sequence shown here is derived from an EMBL/GenBank/DDBJ whole genome shotgun (WGS) entry which is preliminary data.</text>
</comment>
<evidence type="ECO:0000256" key="1">
    <source>
        <dbReference type="SAM" id="SignalP"/>
    </source>
</evidence>
<dbReference type="GO" id="GO:0005506">
    <property type="term" value="F:iron ion binding"/>
    <property type="evidence" value="ECO:0007669"/>
    <property type="project" value="InterPro"/>
</dbReference>
<organism evidence="2 3">
    <name type="scientific">Zoogloea dura</name>
    <dbReference type="NCBI Taxonomy" id="2728840"/>
    <lineage>
        <taxon>Bacteria</taxon>
        <taxon>Pseudomonadati</taxon>
        <taxon>Pseudomonadota</taxon>
        <taxon>Betaproteobacteria</taxon>
        <taxon>Rhodocyclales</taxon>
        <taxon>Zoogloeaceae</taxon>
        <taxon>Zoogloea</taxon>
    </lineage>
</organism>
<name>A0A848G0S7_9RHOO</name>
<dbReference type="GO" id="GO:0020037">
    <property type="term" value="F:heme binding"/>
    <property type="evidence" value="ECO:0007669"/>
    <property type="project" value="InterPro"/>
</dbReference>
<protein>
    <recommendedName>
        <fullName evidence="4">Cytochrome c</fullName>
    </recommendedName>
</protein>
<dbReference type="GO" id="GO:0022900">
    <property type="term" value="P:electron transport chain"/>
    <property type="evidence" value="ECO:0007669"/>
    <property type="project" value="InterPro"/>
</dbReference>
<evidence type="ECO:0008006" key="4">
    <source>
        <dbReference type="Google" id="ProtNLM"/>
    </source>
</evidence>
<dbReference type="EMBL" id="JABBGA010000002">
    <property type="protein sequence ID" value="NML24696.1"/>
    <property type="molecule type" value="Genomic_DNA"/>
</dbReference>
<keyword evidence="1" id="KW-0732">Signal</keyword>
<evidence type="ECO:0000313" key="3">
    <source>
        <dbReference type="Proteomes" id="UP000580043"/>
    </source>
</evidence>
<dbReference type="RefSeq" id="WP_169144352.1">
    <property type="nucleotide sequence ID" value="NZ_JABBGA010000002.1"/>
</dbReference>
<feature type="chain" id="PRO_5032386362" description="Cytochrome c" evidence="1">
    <location>
        <begin position="26"/>
        <end position="135"/>
    </location>
</feature>
<accession>A0A848G0S7</accession>
<proteinExistence type="predicted"/>
<dbReference type="SUPFAM" id="SSF47175">
    <property type="entry name" value="Cytochromes"/>
    <property type="match status" value="1"/>
</dbReference>
<sequence length="135" mass="14876">MRRGRARLSAILALAGVLVAGSAGADSILEFDIWMQKIDRHSQTILHALKRQDVSAAVADARELERLYGQMERFYEARGEHDDPLLLSWDGRQRAASAAVQAQQGDFAGAFESAVGIARDCRACHDRFKPIKPQG</sequence>
<dbReference type="Proteomes" id="UP000580043">
    <property type="component" value="Unassembled WGS sequence"/>
</dbReference>
<reference evidence="2 3" key="1">
    <citation type="submission" date="2020-04" db="EMBL/GenBank/DDBJ databases">
        <title>Zoogloea sp. G-4-1-14 isolated from soil.</title>
        <authorList>
            <person name="Dahal R.H."/>
        </authorList>
    </citation>
    <scope>NUCLEOTIDE SEQUENCE [LARGE SCALE GENOMIC DNA]</scope>
    <source>
        <strain evidence="2 3">G-4-1-14</strain>
    </source>
</reference>
<evidence type="ECO:0000313" key="2">
    <source>
        <dbReference type="EMBL" id="NML24696.1"/>
    </source>
</evidence>
<keyword evidence="3" id="KW-1185">Reference proteome</keyword>